<keyword evidence="13" id="KW-1185">Reference proteome</keyword>
<keyword evidence="3" id="KW-1003">Cell membrane</keyword>
<evidence type="ECO:0000256" key="6">
    <source>
        <dbReference type="ARBA" id="ARBA00023136"/>
    </source>
</evidence>
<proteinExistence type="inferred from homology"/>
<reference evidence="13" key="3">
    <citation type="journal article" date="2020" name="Plant Biotechnol. J.">
        <title>The pomegranate (Punica granatum L.) draft genome dissects genetic divergence between soft- and hard-seeded cultivars.</title>
        <authorList>
            <person name="Luo X."/>
            <person name="Li H."/>
            <person name="Wu Z."/>
            <person name="Yao W."/>
            <person name="Zhao P."/>
            <person name="Cao D."/>
            <person name="Yu H."/>
            <person name="Li K."/>
            <person name="Poudel K."/>
            <person name="Zhao D."/>
            <person name="Zhang F."/>
            <person name="Xia X."/>
            <person name="Chen L."/>
            <person name="Wang Q."/>
            <person name="Jing D."/>
            <person name="Cao S."/>
        </authorList>
    </citation>
    <scope>NUCLEOTIDE SEQUENCE [LARGE SCALE GENOMIC DNA]</scope>
</reference>
<keyword evidence="8" id="KW-0449">Lipoprotein</keyword>
<keyword evidence="5 9" id="KW-0732">Signal</keyword>
<reference evidence="14" key="4">
    <citation type="submission" date="2025-04" db="UniProtKB">
        <authorList>
            <consortium name="RefSeq"/>
        </authorList>
    </citation>
    <scope>IDENTIFICATION</scope>
    <source>
        <tissue evidence="14">Leaf</tissue>
    </source>
</reference>
<evidence type="ECO:0000256" key="4">
    <source>
        <dbReference type="ARBA" id="ARBA00022622"/>
    </source>
</evidence>
<sequence>MEIGLLSFFVFLIVVSASIRTSVSQSTTCNGILVTYNYTGGREVTPTDPANQPYRFESTLTVQNNGLDELKSWQVFIGFQHDEILVSADTAILADGTSLPARVGNGTTLAGFPDGDLETAVETAGDLNHMQAVVQLVGTQFKVTPPNIPLPANITLMNEGYSCPNNYTMQGNTTMEICCNRSSSLGSNPTSNKFLPRQKGDLIIMYDVTRVYDTNYFAQVTISNHNPLGRLENWMLSWEWARDEFIYSMKGAYPYVVDTSECVFGEQGKYYKELDFSQAMNCERNPAIVDLPLEKANDTNLGLVPSCCRNGTLLPPSMDLEKSVSAFQMQVFKMPPDLNRSEIVPPHSWRINGTMSSTYECGSPVPVSPSQFPSSLGLPSKTSAISSWQVVCNITRPQPPPKCCVSFSAFYNDSVIPCNTCACGCANVPSNTCSASAPALLLEPPTLLLPSENRTEKALAWAELKRRPVPDPLPCWDNCGVSINWHLLSDYRNGWTARLTIFNWGDTPFPDWYTAVQLDQAGPGFEEAYSFNGSLLSSQNNTIFMKGLSGQAYILAETDGKNPKKDPRIPGTQQSVILFTKKTTPNINIVHGDGFPTKVTFNGEECAIPTILPSNIGYKMRSAGGFSIFLSIMLIFLS</sequence>
<dbReference type="GO" id="GO:0098552">
    <property type="term" value="C:side of membrane"/>
    <property type="evidence" value="ECO:0007669"/>
    <property type="project" value="UniProtKB-KW"/>
</dbReference>
<reference evidence="11" key="2">
    <citation type="submission" date="2017-06" db="EMBL/GenBank/DDBJ databases">
        <title>The pomegranate genome and the genomics of punicalagin biosynthesis.</title>
        <authorList>
            <person name="Xu C."/>
        </authorList>
    </citation>
    <scope>NUCLEOTIDE SEQUENCE [LARGE SCALE GENOMIC DNA]</scope>
    <source>
        <tissue evidence="11">Fresh leaf</tissue>
    </source>
</reference>
<reference evidence="12" key="1">
    <citation type="journal article" date="2017" name="Plant J.">
        <title>The pomegranate (Punica granatum L.) genome and the genomics of punicalagin biosynthesis.</title>
        <authorList>
            <person name="Qin G."/>
            <person name="Xu C."/>
            <person name="Ming R."/>
            <person name="Tang H."/>
            <person name="Guyot R."/>
            <person name="Kramer E.M."/>
            <person name="Hu Y."/>
            <person name="Yi X."/>
            <person name="Qi Y."/>
            <person name="Xu X."/>
            <person name="Gao Z."/>
            <person name="Pan H."/>
            <person name="Jian J."/>
            <person name="Tian Y."/>
            <person name="Yue Z."/>
            <person name="Xu Y."/>
        </authorList>
    </citation>
    <scope>NUCLEOTIDE SEQUENCE [LARGE SCALE GENOMIC DNA]</scope>
    <source>
        <strain evidence="12">cv. Dabenzi</strain>
    </source>
</reference>
<comment type="subcellular location">
    <subcellularLocation>
        <location evidence="1">Cell membrane</location>
        <topology evidence="1">Lipid-anchor</topology>
        <topology evidence="1">GPI-anchor</topology>
    </subcellularLocation>
</comment>
<dbReference type="GeneID" id="116216020"/>
<keyword evidence="6" id="KW-0472">Membrane</keyword>
<accession>A0A218X5S6</accession>
<feature type="chain" id="PRO_5044569089" evidence="9">
    <location>
        <begin position="25"/>
        <end position="638"/>
    </location>
</feature>
<keyword evidence="4" id="KW-0336">GPI-anchor</keyword>
<dbReference type="InterPro" id="IPR006918">
    <property type="entry name" value="COBRA_pln"/>
</dbReference>
<dbReference type="Proteomes" id="UP000197138">
    <property type="component" value="Unassembled WGS sequence"/>
</dbReference>
<organism evidence="11 12">
    <name type="scientific">Punica granatum</name>
    <name type="common">Pomegranate</name>
    <dbReference type="NCBI Taxonomy" id="22663"/>
    <lineage>
        <taxon>Eukaryota</taxon>
        <taxon>Viridiplantae</taxon>
        <taxon>Streptophyta</taxon>
        <taxon>Embryophyta</taxon>
        <taxon>Tracheophyta</taxon>
        <taxon>Spermatophyta</taxon>
        <taxon>Magnoliopsida</taxon>
        <taxon>eudicotyledons</taxon>
        <taxon>Gunneridae</taxon>
        <taxon>Pentapetalae</taxon>
        <taxon>rosids</taxon>
        <taxon>malvids</taxon>
        <taxon>Myrtales</taxon>
        <taxon>Lythraceae</taxon>
        <taxon>Punica</taxon>
    </lineage>
</organism>
<dbReference type="PANTHER" id="PTHR31052:SF19">
    <property type="entry name" value="COBRA-LIKE PROTEIN 7"/>
    <property type="match status" value="1"/>
</dbReference>
<dbReference type="OrthoDB" id="2014623at2759"/>
<dbReference type="PANTHER" id="PTHR31052">
    <property type="entry name" value="COBRA-LIKE PROTEIN 7"/>
    <property type="match status" value="1"/>
</dbReference>
<dbReference type="Pfam" id="PF25079">
    <property type="entry name" value="COB_C"/>
    <property type="match status" value="1"/>
</dbReference>
<dbReference type="InterPro" id="IPR056900">
    <property type="entry name" value="COB_C"/>
</dbReference>
<evidence type="ECO:0000256" key="1">
    <source>
        <dbReference type="ARBA" id="ARBA00004609"/>
    </source>
</evidence>
<evidence type="ECO:0000256" key="3">
    <source>
        <dbReference type="ARBA" id="ARBA00022475"/>
    </source>
</evidence>
<feature type="signal peptide" evidence="9">
    <location>
        <begin position="1"/>
        <end position="24"/>
    </location>
</feature>
<evidence type="ECO:0000256" key="8">
    <source>
        <dbReference type="ARBA" id="ARBA00023288"/>
    </source>
</evidence>
<name>A0A218X5S6_PUNGR</name>
<dbReference type="RefSeq" id="XP_031407795.1">
    <property type="nucleotide sequence ID" value="XM_031551935.1"/>
</dbReference>
<evidence type="ECO:0000256" key="7">
    <source>
        <dbReference type="ARBA" id="ARBA00023180"/>
    </source>
</evidence>
<dbReference type="GO" id="GO:0005886">
    <property type="term" value="C:plasma membrane"/>
    <property type="evidence" value="ECO:0007669"/>
    <property type="project" value="UniProtKB-SubCell"/>
</dbReference>
<dbReference type="EMBL" id="MTKT01002370">
    <property type="protein sequence ID" value="OWM80089.1"/>
    <property type="molecule type" value="Genomic_DNA"/>
</dbReference>
<dbReference type="Pfam" id="PF04833">
    <property type="entry name" value="COBRA"/>
    <property type="match status" value="1"/>
</dbReference>
<evidence type="ECO:0000259" key="10">
    <source>
        <dbReference type="Pfam" id="PF25079"/>
    </source>
</evidence>
<dbReference type="AlphaFoldDB" id="A0A218X5S6"/>
<evidence type="ECO:0000313" key="14">
    <source>
        <dbReference type="RefSeq" id="XP_031407795.1"/>
    </source>
</evidence>
<evidence type="ECO:0000256" key="9">
    <source>
        <dbReference type="SAM" id="SignalP"/>
    </source>
</evidence>
<evidence type="ECO:0000313" key="11">
    <source>
        <dbReference type="EMBL" id="OWM80089.1"/>
    </source>
</evidence>
<evidence type="ECO:0000256" key="2">
    <source>
        <dbReference type="ARBA" id="ARBA00005507"/>
    </source>
</evidence>
<evidence type="ECO:0000256" key="5">
    <source>
        <dbReference type="ARBA" id="ARBA00022729"/>
    </source>
</evidence>
<comment type="similarity">
    <text evidence="2">Belongs to the COBRA family.</text>
</comment>
<gene>
    <name evidence="14" type="primary">LOC116216020</name>
    <name evidence="11" type="ORF">CDL15_Pgr010067</name>
</gene>
<protein>
    <submittedName>
        <fullName evidence="14">COBRA-like protein 7 isoform X1</fullName>
    </submittedName>
</protein>
<feature type="domain" description="COBRA C-terminal" evidence="10">
    <location>
        <begin position="402"/>
        <end position="613"/>
    </location>
</feature>
<evidence type="ECO:0000313" key="12">
    <source>
        <dbReference type="Proteomes" id="UP000197138"/>
    </source>
</evidence>
<evidence type="ECO:0000313" key="13">
    <source>
        <dbReference type="Proteomes" id="UP000515151"/>
    </source>
</evidence>
<keyword evidence="7" id="KW-0325">Glycoprotein</keyword>
<dbReference type="Proteomes" id="UP000515151">
    <property type="component" value="Chromosome 8"/>
</dbReference>
<dbReference type="GO" id="GO:0010215">
    <property type="term" value="P:cellulose microfibril organization"/>
    <property type="evidence" value="ECO:0007669"/>
    <property type="project" value="InterPro"/>
</dbReference>